<evidence type="ECO:0000313" key="1">
    <source>
        <dbReference type="EMBL" id="RSE28071.1"/>
    </source>
</evidence>
<organism evidence="1 2">
    <name type="scientific">Atlantibacter subterraneus</name>
    <dbReference type="NCBI Taxonomy" id="255519"/>
    <lineage>
        <taxon>Bacteria</taxon>
        <taxon>Pseudomonadati</taxon>
        <taxon>Pseudomonadota</taxon>
        <taxon>Gammaproteobacteria</taxon>
        <taxon>Enterobacterales</taxon>
        <taxon>Enterobacteriaceae</taxon>
        <taxon>Atlantibacter</taxon>
    </lineage>
</organism>
<dbReference type="EMBL" id="RHXB01000003">
    <property type="protein sequence ID" value="RSE28071.1"/>
    <property type="molecule type" value="Genomic_DNA"/>
</dbReference>
<dbReference type="OrthoDB" id="262743at2"/>
<accession>A0A427V5L5</accession>
<name>A0A427V5L5_9ENTR</name>
<dbReference type="GeneID" id="84662996"/>
<dbReference type="Proteomes" id="UP000275331">
    <property type="component" value="Unassembled WGS sequence"/>
</dbReference>
<dbReference type="RefSeq" id="WP_125292855.1">
    <property type="nucleotide sequence ID" value="NZ_CP100494.1"/>
</dbReference>
<gene>
    <name evidence="1" type="ORF">EGT71_06725</name>
</gene>
<dbReference type="AlphaFoldDB" id="A0A427V5L5"/>
<proteinExistence type="predicted"/>
<protein>
    <submittedName>
        <fullName evidence="1">Uncharacterized protein</fullName>
    </submittedName>
</protein>
<sequence>MKIACLGWGSLIWKPENLPVVGEWKTDGPMLPVEFSRVSDGGELATALCVNAAPVQVLWAWLDIEDVTVACDALRQREGIDEDRVDGIGLLIIDDAPEGELAEWAQERGIEAVVWTALPVRSAEMEGRAPTVTEAVAYLDSLTGDTREHARDYVQRVPEQIDTVYRRAIVEALDWK</sequence>
<evidence type="ECO:0000313" key="2">
    <source>
        <dbReference type="Proteomes" id="UP000275331"/>
    </source>
</evidence>
<comment type="caution">
    <text evidence="1">The sequence shown here is derived from an EMBL/GenBank/DDBJ whole genome shotgun (WGS) entry which is preliminary data.</text>
</comment>
<reference evidence="1 2" key="1">
    <citation type="submission" date="2018-10" db="EMBL/GenBank/DDBJ databases">
        <title>Transmission dynamics of multidrug resistant bacteria on intensive care unit surfaces.</title>
        <authorList>
            <person name="D'Souza A.W."/>
            <person name="Potter R.F."/>
            <person name="Wallace M."/>
            <person name="Shupe A."/>
            <person name="Patel S."/>
            <person name="Sun S."/>
            <person name="Gul D."/>
            <person name="Kwon J.H."/>
            <person name="Andleeb S."/>
            <person name="Burnham C.-A.D."/>
            <person name="Dantas G."/>
        </authorList>
    </citation>
    <scope>NUCLEOTIDE SEQUENCE [LARGE SCALE GENOMIC DNA]</scope>
    <source>
        <strain evidence="1 2">AS_373</strain>
    </source>
</reference>